<keyword evidence="1" id="KW-0812">Transmembrane</keyword>
<protein>
    <submittedName>
        <fullName evidence="2">Potassium transporter KefB</fullName>
    </submittedName>
</protein>
<evidence type="ECO:0000256" key="1">
    <source>
        <dbReference type="SAM" id="Phobius"/>
    </source>
</evidence>
<reference evidence="2 3" key="1">
    <citation type="submission" date="2019-11" db="EMBL/GenBank/DDBJ databases">
        <authorList>
            <person name="Im W.T."/>
        </authorList>
    </citation>
    <scope>NUCLEOTIDE SEQUENCE [LARGE SCALE GENOMIC DNA]</scope>
    <source>
        <strain evidence="2 3">SB-02</strain>
    </source>
</reference>
<keyword evidence="1" id="KW-0472">Membrane</keyword>
<sequence length="111" mass="12088">MTSTVSTTNNTSTLLLKRVLIGAGIALLLITVFIMPSILHPKPEWSKLWMLRPLLVVPVAGGLAAAIIHVLLGWQAKNGWPKILVYFVCLLGYIIALWLGTVVGLDGTLWN</sequence>
<dbReference type="RefSeq" id="WP_157479503.1">
    <property type="nucleotide sequence ID" value="NZ_CP046566.1"/>
</dbReference>
<dbReference type="AlphaFoldDB" id="A0A6I6GFE4"/>
<proteinExistence type="predicted"/>
<feature type="transmembrane region" description="Helical" evidence="1">
    <location>
        <begin position="83"/>
        <end position="105"/>
    </location>
</feature>
<organism evidence="2 3">
    <name type="scientific">Phnomibacter ginsenosidimutans</name>
    <dbReference type="NCBI Taxonomy" id="2676868"/>
    <lineage>
        <taxon>Bacteria</taxon>
        <taxon>Pseudomonadati</taxon>
        <taxon>Bacteroidota</taxon>
        <taxon>Chitinophagia</taxon>
        <taxon>Chitinophagales</taxon>
        <taxon>Chitinophagaceae</taxon>
        <taxon>Phnomibacter</taxon>
    </lineage>
</organism>
<evidence type="ECO:0000313" key="3">
    <source>
        <dbReference type="Proteomes" id="UP000426027"/>
    </source>
</evidence>
<accession>A0A6I6GFE4</accession>
<keyword evidence="3" id="KW-1185">Reference proteome</keyword>
<evidence type="ECO:0000313" key="2">
    <source>
        <dbReference type="EMBL" id="QGW29150.1"/>
    </source>
</evidence>
<dbReference type="Proteomes" id="UP000426027">
    <property type="component" value="Chromosome"/>
</dbReference>
<name>A0A6I6GFE4_9BACT</name>
<dbReference type="KEGG" id="fls:GLV81_14480"/>
<feature type="transmembrane region" description="Helical" evidence="1">
    <location>
        <begin position="51"/>
        <end position="71"/>
    </location>
</feature>
<feature type="transmembrane region" description="Helical" evidence="1">
    <location>
        <begin position="20"/>
        <end position="39"/>
    </location>
</feature>
<dbReference type="EMBL" id="CP046566">
    <property type="protein sequence ID" value="QGW29150.1"/>
    <property type="molecule type" value="Genomic_DNA"/>
</dbReference>
<keyword evidence="1" id="KW-1133">Transmembrane helix</keyword>
<gene>
    <name evidence="2" type="ORF">GLV81_14480</name>
</gene>